<dbReference type="Gene3D" id="3.30.40.10">
    <property type="entry name" value="Zinc/RING finger domain, C3HC4 (zinc finger)"/>
    <property type="match status" value="1"/>
</dbReference>
<dbReference type="GeneID" id="5026406"/>
<dbReference type="PROSITE" id="PS01359">
    <property type="entry name" value="ZF_PHD_1"/>
    <property type="match status" value="1"/>
</dbReference>
<evidence type="ECO:0000259" key="7">
    <source>
        <dbReference type="PROSITE" id="PS50016"/>
    </source>
</evidence>
<sequence>MTEIYYKIYKEYQVHQLVLLSGVSKGIVFLSNLIASINRTIKGCLRELPVCLSVCDGLDSNFEFLLLSWFWFASTNAHVFNRQQYQQQMNCAVCGLNFERKDKGCQQMECQQCKLKYHRFCYGYNNLDGVCDPCQDIAKKPLCCICGQKGLLKRLSDQSGVYVHVSCAIFAPHIQVINYHTMTFATKSQIDKKNQGEMLPIVEKVEQISNAQIVKLMPILIAFLQNKWRRPKKTQKQNSGSSIQNPNQLDVESGEIKCELKEIQDAFCNALDKFQDKSKKRGNQTQQYKEHVKNILESIFDNYTLQQCNQQWSAQNKIESYCQVHMESHRLFCICRKSLNNKQMVQCDHCYEWYHFGCIKRKNVKDDSYICEACKGWSAKRTKIDLEDPKLLNFEDLVVPKSVYILHLIDLLPLLLYIESIMKRLPSIPLDENDYRNIKFYKLFLASLPIKPSTVIQLDKILLKEKLQEELKQKMHSIIPTQLEQSEQFAEELVKFFKFKGYYFELGENKLIKSFVLSRKDIKAQIQKGISEGYLMEDTFKILNENVTDNQKIFKSPNDNLGQLINRYKVAQQIKTTLRSLFEAERMQIEYPVIDNQLDLTVYKQQILMKNQKNKPNKLKLMDLKRMANHNNVTLGCLKIIDKLLEELNALEQENVQSSYKKIIEFPVNSDSLINQLQSYFDQEFIDEFKVELELKIESFCRLTEKEYTGVYTYDNIQKAAKDSIVIRSVYNQLQEIHQKCQTQKKVTIQFCHEILDMMSKCLLTSTYMETQKAKFLKFRELYKRLNESITLEQLEEIEHECFQLGFDMDVEQRRSQLVQAQEIIQNIQPSLGDSLEEFKKLKSLQLDTYIKQTEQQIDFVKQLYYLVYNSYDTLPKMIQKVKDISDLDFNNELIYKVAIPEVVYDEMKSVVLNFRQIKWRCECQLIPRSTKSNHDPRGQQKIQYQPQQFNCQMLIPQIQDPFYTQQLQKIKKEYESWIINLQEFENQLAGQVAPHFNQLIKLINKNQYQENNLQTKLWQYYIQMLWMQKAEEFIEAKANPQAYKTLISCATYANIDSNNVLLLKLKDHIFIMDDLGRKLKEYQEQRFLWVKSREQINNLQSIWKTSQMQTKEYPIFKVKDLAEDLQEVRQVLQQYNDLVQKQPDNNLYIQQLQKIRTYYCCCFLKVKNFCVQLMYNMIKQQSLKCLKQLNPTEQILQRLEEINLLVA</sequence>
<keyword evidence="2 6" id="KW-0863">Zinc-finger</keyword>
<dbReference type="Pfam" id="PF00628">
    <property type="entry name" value="PHD"/>
    <property type="match status" value="1"/>
</dbReference>
<evidence type="ECO:0000256" key="4">
    <source>
        <dbReference type="ARBA" id="ARBA00023015"/>
    </source>
</evidence>
<dbReference type="GO" id="GO:0008270">
    <property type="term" value="F:zinc ion binding"/>
    <property type="evidence" value="ECO:0007669"/>
    <property type="project" value="UniProtKB-KW"/>
</dbReference>
<dbReference type="GO" id="GO:0035097">
    <property type="term" value="C:histone methyltransferase complex"/>
    <property type="evidence" value="ECO:0000318"/>
    <property type="project" value="GO_Central"/>
</dbReference>
<dbReference type="EMBL" id="CT868151">
    <property type="protein sequence ID" value="CAK73221.1"/>
    <property type="molecule type" value="Genomic_DNA"/>
</dbReference>
<dbReference type="Pfam" id="PF13832">
    <property type="entry name" value="zf-HC5HC2H_2"/>
    <property type="match status" value="1"/>
</dbReference>
<proteinExistence type="predicted"/>
<evidence type="ECO:0000256" key="3">
    <source>
        <dbReference type="ARBA" id="ARBA00022833"/>
    </source>
</evidence>
<gene>
    <name evidence="9" type="ORF">GSPATT00038877001</name>
</gene>
<evidence type="ECO:0000256" key="1">
    <source>
        <dbReference type="ARBA" id="ARBA00022723"/>
    </source>
</evidence>
<dbReference type="GO" id="GO:0045893">
    <property type="term" value="P:positive regulation of DNA-templated transcription"/>
    <property type="evidence" value="ECO:0000318"/>
    <property type="project" value="GO_Central"/>
</dbReference>
<protein>
    <recommendedName>
        <fullName evidence="11">PHD-type domain-containing protein</fullName>
    </recommendedName>
</protein>
<dbReference type="KEGG" id="ptm:GSPATT00038877001"/>
<name>A0CR04_PARTE</name>
<dbReference type="InterPro" id="IPR001965">
    <property type="entry name" value="Znf_PHD"/>
</dbReference>
<reference evidence="9 10" key="1">
    <citation type="journal article" date="2006" name="Nature">
        <title>Global trends of whole-genome duplications revealed by the ciliate Paramecium tetraurelia.</title>
        <authorList>
            <consortium name="Genoscope"/>
            <person name="Aury J.-M."/>
            <person name="Jaillon O."/>
            <person name="Duret L."/>
            <person name="Noel B."/>
            <person name="Jubin C."/>
            <person name="Porcel B.M."/>
            <person name="Segurens B."/>
            <person name="Daubin V."/>
            <person name="Anthouard V."/>
            <person name="Aiach N."/>
            <person name="Arnaiz O."/>
            <person name="Billaut A."/>
            <person name="Beisson J."/>
            <person name="Blanc I."/>
            <person name="Bouhouche K."/>
            <person name="Camara F."/>
            <person name="Duharcourt S."/>
            <person name="Guigo R."/>
            <person name="Gogendeau D."/>
            <person name="Katinka M."/>
            <person name="Keller A.-M."/>
            <person name="Kissmehl R."/>
            <person name="Klotz C."/>
            <person name="Koll F."/>
            <person name="Le Moue A."/>
            <person name="Lepere C."/>
            <person name="Malinsky S."/>
            <person name="Nowacki M."/>
            <person name="Nowak J.K."/>
            <person name="Plattner H."/>
            <person name="Poulain J."/>
            <person name="Ruiz F."/>
            <person name="Serrano V."/>
            <person name="Zagulski M."/>
            <person name="Dessen P."/>
            <person name="Betermier M."/>
            <person name="Weissenbach J."/>
            <person name="Scarpelli C."/>
            <person name="Schachter V."/>
            <person name="Sperling L."/>
            <person name="Meyer E."/>
            <person name="Cohen J."/>
            <person name="Wincker P."/>
        </authorList>
    </citation>
    <scope>NUCLEOTIDE SEQUENCE [LARGE SCALE GENOMIC DNA]</scope>
    <source>
        <strain evidence="9 10">Stock d4-2</strain>
    </source>
</reference>
<evidence type="ECO:0000256" key="5">
    <source>
        <dbReference type="ARBA" id="ARBA00023163"/>
    </source>
</evidence>
<dbReference type="InParanoid" id="A0CR04"/>
<dbReference type="InterPro" id="IPR002219">
    <property type="entry name" value="PKC_DAG/PE"/>
</dbReference>
<organism evidence="9 10">
    <name type="scientific">Paramecium tetraurelia</name>
    <dbReference type="NCBI Taxonomy" id="5888"/>
    <lineage>
        <taxon>Eukaryota</taxon>
        <taxon>Sar</taxon>
        <taxon>Alveolata</taxon>
        <taxon>Ciliophora</taxon>
        <taxon>Intramacronucleata</taxon>
        <taxon>Oligohymenophorea</taxon>
        <taxon>Peniculida</taxon>
        <taxon>Parameciidae</taxon>
        <taxon>Paramecium</taxon>
    </lineage>
</organism>
<keyword evidence="1" id="KW-0479">Metal-binding</keyword>
<keyword evidence="10" id="KW-1185">Reference proteome</keyword>
<evidence type="ECO:0008006" key="11">
    <source>
        <dbReference type="Google" id="ProtNLM"/>
    </source>
</evidence>
<evidence type="ECO:0000313" key="9">
    <source>
        <dbReference type="EMBL" id="CAK73221.1"/>
    </source>
</evidence>
<dbReference type="PANTHER" id="PTHR45838:SF4">
    <property type="entry name" value="HISTONE-LYSINE N-METHYLTRANSFERASE TRITHORAX"/>
    <property type="match status" value="1"/>
</dbReference>
<evidence type="ECO:0000259" key="8">
    <source>
        <dbReference type="PROSITE" id="PS50081"/>
    </source>
</evidence>
<dbReference type="Proteomes" id="UP000000600">
    <property type="component" value="Unassembled WGS sequence"/>
</dbReference>
<dbReference type="InterPro" id="IPR013083">
    <property type="entry name" value="Znf_RING/FYVE/PHD"/>
</dbReference>
<dbReference type="InterPro" id="IPR019786">
    <property type="entry name" value="Zinc_finger_PHD-type_CS"/>
</dbReference>
<dbReference type="PROSITE" id="PS50016">
    <property type="entry name" value="ZF_PHD_2"/>
    <property type="match status" value="1"/>
</dbReference>
<evidence type="ECO:0000313" key="10">
    <source>
        <dbReference type="Proteomes" id="UP000000600"/>
    </source>
</evidence>
<keyword evidence="5" id="KW-0804">Transcription</keyword>
<keyword evidence="3" id="KW-0862">Zinc</keyword>
<feature type="domain" description="PHD-type" evidence="7">
    <location>
        <begin position="330"/>
        <end position="377"/>
    </location>
</feature>
<dbReference type="PROSITE" id="PS50081">
    <property type="entry name" value="ZF_DAG_PE_2"/>
    <property type="match status" value="1"/>
</dbReference>
<dbReference type="RefSeq" id="XP_001440618.1">
    <property type="nucleotide sequence ID" value="XM_001440581.2"/>
</dbReference>
<dbReference type="OrthoDB" id="436852at2759"/>
<dbReference type="STRING" id="5888.A0CR04"/>
<dbReference type="InterPro" id="IPR011011">
    <property type="entry name" value="Znf_FYVE_PHD"/>
</dbReference>
<evidence type="ECO:0000256" key="2">
    <source>
        <dbReference type="ARBA" id="ARBA00022771"/>
    </source>
</evidence>
<dbReference type="OMA" id="KEYDNWI"/>
<dbReference type="InterPro" id="IPR019787">
    <property type="entry name" value="Znf_PHD-finger"/>
</dbReference>
<feature type="domain" description="Phorbol-ester/DAG-type" evidence="8">
    <location>
        <begin position="77"/>
        <end position="131"/>
    </location>
</feature>
<dbReference type="GO" id="GO:0042800">
    <property type="term" value="F:histone H3K4 methyltransferase activity"/>
    <property type="evidence" value="ECO:0000318"/>
    <property type="project" value="GO_Central"/>
</dbReference>
<dbReference type="PANTHER" id="PTHR45838">
    <property type="entry name" value="HISTONE-LYSINE-N-METHYLTRANSFERASE 2 KMT2 FAMILY MEMBER"/>
    <property type="match status" value="1"/>
</dbReference>
<evidence type="ECO:0000256" key="6">
    <source>
        <dbReference type="PROSITE-ProRule" id="PRU00146"/>
    </source>
</evidence>
<dbReference type="SMART" id="SM00249">
    <property type="entry name" value="PHD"/>
    <property type="match status" value="2"/>
</dbReference>
<feature type="non-terminal residue" evidence="9">
    <location>
        <position position="1208"/>
    </location>
</feature>
<dbReference type="HOGENOM" id="CLU_003426_0_0_1"/>
<dbReference type="SUPFAM" id="SSF57903">
    <property type="entry name" value="FYVE/PHD zinc finger"/>
    <property type="match status" value="1"/>
</dbReference>
<keyword evidence="4" id="KW-0805">Transcription regulation</keyword>
<dbReference type="AlphaFoldDB" id="A0CR04"/>
<accession>A0CR04</accession>